<evidence type="ECO:0000256" key="14">
    <source>
        <dbReference type="ARBA" id="ARBA00023180"/>
    </source>
</evidence>
<keyword evidence="14" id="KW-0325">Glycoprotein</keyword>
<organism evidence="20 21">
    <name type="scientific">Astyanax mexicanus</name>
    <name type="common">Blind cave fish</name>
    <name type="synonym">Astyanax fasciatus mexicanus</name>
    <dbReference type="NCBI Taxonomy" id="7994"/>
    <lineage>
        <taxon>Eukaryota</taxon>
        <taxon>Metazoa</taxon>
        <taxon>Chordata</taxon>
        <taxon>Craniata</taxon>
        <taxon>Vertebrata</taxon>
        <taxon>Euteleostomi</taxon>
        <taxon>Actinopterygii</taxon>
        <taxon>Neopterygii</taxon>
        <taxon>Teleostei</taxon>
        <taxon>Ostariophysi</taxon>
        <taxon>Characiformes</taxon>
        <taxon>Characoidei</taxon>
        <taxon>Acestrorhamphidae</taxon>
        <taxon>Acestrorhamphinae</taxon>
        <taxon>Astyanax</taxon>
    </lineage>
</organism>
<keyword evidence="7" id="KW-0356">Hemostasis</keyword>
<dbReference type="GO" id="GO:0005886">
    <property type="term" value="C:plasma membrane"/>
    <property type="evidence" value="ECO:0007669"/>
    <property type="project" value="TreeGrafter"/>
</dbReference>
<evidence type="ECO:0000256" key="5">
    <source>
        <dbReference type="ARBA" id="ARBA00018722"/>
    </source>
</evidence>
<evidence type="ECO:0000256" key="4">
    <source>
        <dbReference type="ARBA" id="ARBA00011184"/>
    </source>
</evidence>
<evidence type="ECO:0000256" key="10">
    <source>
        <dbReference type="ARBA" id="ARBA00023084"/>
    </source>
</evidence>
<evidence type="ECO:0000256" key="2">
    <source>
        <dbReference type="ARBA" id="ARBA00004479"/>
    </source>
</evidence>
<sequence length="342" mass="38028">MWAGFALFGEHKFSSYSASDETLQIPQFRRRDSALGENRTSINLRIRNITRNIMRNIMATLCISVIVFFGASSASLGRGHLPRAKNVTWLSHNFKTILTWSPKPSNHTYTVEFSRVGQDKQRNPHCIRSRETECDLTNNLKDLKSFYTADVLSEPAPGFSTDLVELPSTPSKKFCPYNDTLIGRPEFSVKLNENQTIVIFIQDQLTALHHHGNPLTIRDVFKSDLKYEITYTKAGSTGPRKVVVDGNEVEMTELDAGQSYCFTVAAHIPSRKRGKKTGKLSFPQCSPAGGRSIIDEYGLWAVGGGVFLMVMVLVAVVMLTVACCRRINTGKPAEDSEAITTA</sequence>
<keyword evidence="6 17" id="KW-0812">Transmembrane</keyword>
<dbReference type="InterPro" id="IPR001187">
    <property type="entry name" value="Tissue_factor"/>
</dbReference>
<evidence type="ECO:0000313" key="20">
    <source>
        <dbReference type="EMBL" id="KAG9278886.1"/>
    </source>
</evidence>
<dbReference type="InterPro" id="IPR015373">
    <property type="entry name" value="Interferon/interleukin_rcp_dom"/>
</dbReference>
<comment type="similarity">
    <text evidence="3">Belongs to the tissue factor family.</text>
</comment>
<evidence type="ECO:0000256" key="15">
    <source>
        <dbReference type="ARBA" id="ARBA00023288"/>
    </source>
</evidence>
<comment type="function">
    <text evidence="1">Initiates blood coagulation by forming a complex with circulating factor VII or VIIa. The [TF:VIIa] complex activates factors IX or X by specific limited proteolysis. TF plays a role in normal hemostasis by initiating the cell-surface assembly and propagation of the coagulation protease cascade.</text>
</comment>
<evidence type="ECO:0000256" key="11">
    <source>
        <dbReference type="ARBA" id="ARBA00023136"/>
    </source>
</evidence>
<gene>
    <name evidence="20" type="primary">F3</name>
    <name evidence="20" type="ORF">AMEX_G6823</name>
</gene>
<dbReference type="InterPro" id="IPR013783">
    <property type="entry name" value="Ig-like_fold"/>
</dbReference>
<evidence type="ECO:0000256" key="1">
    <source>
        <dbReference type="ARBA" id="ARBA00002201"/>
    </source>
</evidence>
<dbReference type="EMBL" id="JAICCE010000004">
    <property type="protein sequence ID" value="KAG9278886.1"/>
    <property type="molecule type" value="Genomic_DNA"/>
</dbReference>
<dbReference type="Pfam" id="PF09294">
    <property type="entry name" value="Interfer-bind"/>
    <property type="match status" value="1"/>
</dbReference>
<dbReference type="InterPro" id="IPR036116">
    <property type="entry name" value="FN3_sf"/>
</dbReference>
<keyword evidence="11 17" id="KW-0472">Membrane</keyword>
<dbReference type="SUPFAM" id="SSF49265">
    <property type="entry name" value="Fibronectin type III"/>
    <property type="match status" value="2"/>
</dbReference>
<evidence type="ECO:0000256" key="12">
    <source>
        <dbReference type="ARBA" id="ARBA00023139"/>
    </source>
</evidence>
<keyword evidence="8" id="KW-0732">Signal</keyword>
<keyword evidence="10" id="KW-0094">Blood coagulation</keyword>
<reference evidence="20 21" key="1">
    <citation type="submission" date="2021-07" db="EMBL/GenBank/DDBJ databases">
        <authorList>
            <person name="Imarazene B."/>
            <person name="Zahm M."/>
            <person name="Klopp C."/>
            <person name="Cabau C."/>
            <person name="Beille S."/>
            <person name="Jouanno E."/>
            <person name="Castinel A."/>
            <person name="Lluch J."/>
            <person name="Gil L."/>
            <person name="Kuchtly C."/>
            <person name="Lopez Roques C."/>
            <person name="Donnadieu C."/>
            <person name="Parrinello H."/>
            <person name="Journot L."/>
            <person name="Du K."/>
            <person name="Schartl M."/>
            <person name="Retaux S."/>
            <person name="Guiguen Y."/>
        </authorList>
    </citation>
    <scope>NUCLEOTIDE SEQUENCE [LARGE SCALE GENOMIC DNA]</scope>
    <source>
        <strain evidence="20">Pach_M1</strain>
        <tissue evidence="20">Testis</tissue>
    </source>
</reference>
<evidence type="ECO:0000256" key="6">
    <source>
        <dbReference type="ARBA" id="ARBA00022692"/>
    </source>
</evidence>
<evidence type="ECO:0000256" key="17">
    <source>
        <dbReference type="SAM" id="Phobius"/>
    </source>
</evidence>
<keyword evidence="13" id="KW-1015">Disulfide bond</keyword>
<name>A0A8T2MBD3_ASTMX</name>
<evidence type="ECO:0000256" key="13">
    <source>
        <dbReference type="ARBA" id="ARBA00023157"/>
    </source>
</evidence>
<evidence type="ECO:0000313" key="21">
    <source>
        <dbReference type="Proteomes" id="UP000752171"/>
    </source>
</evidence>
<dbReference type="FunFam" id="2.60.40.10:FF:000746">
    <property type="entry name" value="Tissue factor"/>
    <property type="match status" value="1"/>
</dbReference>
<dbReference type="InterPro" id="IPR050650">
    <property type="entry name" value="Type-II_Cytokine-TF_Rcpt"/>
</dbReference>
<dbReference type="PANTHER" id="PTHR20859">
    <property type="entry name" value="INTERFERON/INTERLEUKIN RECEPTOR"/>
    <property type="match status" value="1"/>
</dbReference>
<dbReference type="InterPro" id="IPR003961">
    <property type="entry name" value="FN3_dom"/>
</dbReference>
<proteinExistence type="inferred from homology"/>
<evidence type="ECO:0000259" key="19">
    <source>
        <dbReference type="Pfam" id="PF09294"/>
    </source>
</evidence>
<dbReference type="AlphaFoldDB" id="A0A8T2MBD3"/>
<evidence type="ECO:0000256" key="7">
    <source>
        <dbReference type="ARBA" id="ARBA00022696"/>
    </source>
</evidence>
<feature type="domain" description="Fibronectin type-III" evidence="18">
    <location>
        <begin position="69"/>
        <end position="157"/>
    </location>
</feature>
<evidence type="ECO:0000256" key="8">
    <source>
        <dbReference type="ARBA" id="ARBA00022729"/>
    </source>
</evidence>
<feature type="transmembrane region" description="Helical" evidence="17">
    <location>
        <begin position="297"/>
        <end position="321"/>
    </location>
</feature>
<dbReference type="Gene3D" id="2.60.40.10">
    <property type="entry name" value="Immunoglobulins"/>
    <property type="match status" value="2"/>
</dbReference>
<protein>
    <recommendedName>
        <fullName evidence="5">Tissue factor</fullName>
    </recommendedName>
    <alternativeName>
        <fullName evidence="16">Coagulation factor III</fullName>
    </alternativeName>
</protein>
<keyword evidence="12" id="KW-0564">Palmitate</keyword>
<dbReference type="Pfam" id="PF01108">
    <property type="entry name" value="Tissue_fac"/>
    <property type="match status" value="1"/>
</dbReference>
<evidence type="ECO:0000259" key="18">
    <source>
        <dbReference type="Pfam" id="PF01108"/>
    </source>
</evidence>
<comment type="caution">
    <text evidence="20">The sequence shown here is derived from an EMBL/GenBank/DDBJ whole genome shotgun (WGS) entry which is preliminary data.</text>
</comment>
<evidence type="ECO:0000256" key="3">
    <source>
        <dbReference type="ARBA" id="ARBA00009197"/>
    </source>
</evidence>
<feature type="transmembrane region" description="Helical" evidence="17">
    <location>
        <begin position="57"/>
        <end position="76"/>
    </location>
</feature>
<dbReference type="GO" id="GO:0007596">
    <property type="term" value="P:blood coagulation"/>
    <property type="evidence" value="ECO:0007669"/>
    <property type="project" value="UniProtKB-KW"/>
</dbReference>
<comment type="subunit">
    <text evidence="4">Interacts with HSPE; the interaction, inhibited by heparin, promotes the generation of activated factor X and activates coagulation in the presence of activated factor VII.</text>
</comment>
<evidence type="ECO:0000256" key="16">
    <source>
        <dbReference type="ARBA" id="ARBA00031171"/>
    </source>
</evidence>
<feature type="domain" description="Interferon/interleukin receptor" evidence="19">
    <location>
        <begin position="180"/>
        <end position="285"/>
    </location>
</feature>
<dbReference type="GO" id="GO:0004896">
    <property type="term" value="F:cytokine receptor activity"/>
    <property type="evidence" value="ECO:0007669"/>
    <property type="project" value="TreeGrafter"/>
</dbReference>
<dbReference type="PANTHER" id="PTHR20859:SF22">
    <property type="entry name" value="TISSUE FACTOR"/>
    <property type="match status" value="1"/>
</dbReference>
<dbReference type="Proteomes" id="UP000752171">
    <property type="component" value="Unassembled WGS sequence"/>
</dbReference>
<keyword evidence="9 17" id="KW-1133">Transmembrane helix</keyword>
<dbReference type="PRINTS" id="PR00346">
    <property type="entry name" value="TISSUEFACTOR"/>
</dbReference>
<evidence type="ECO:0000256" key="9">
    <source>
        <dbReference type="ARBA" id="ARBA00022989"/>
    </source>
</evidence>
<comment type="subcellular location">
    <subcellularLocation>
        <location evidence="2">Membrane</location>
        <topology evidence="2">Single-pass type I membrane protein</topology>
    </subcellularLocation>
</comment>
<accession>A0A8T2MBD3</accession>
<dbReference type="CDD" id="cd00063">
    <property type="entry name" value="FN3"/>
    <property type="match status" value="1"/>
</dbReference>
<keyword evidence="15" id="KW-0449">Lipoprotein</keyword>